<protein>
    <submittedName>
        <fullName evidence="1">Uncharacterized protein</fullName>
    </submittedName>
</protein>
<reference evidence="2" key="1">
    <citation type="journal article" date="2024" name="Proc. Natl. Acad. Sci. U.S.A.">
        <title>Extraordinary preservation of gene collinearity over three hundred million years revealed in homosporous lycophytes.</title>
        <authorList>
            <person name="Li C."/>
            <person name="Wickell D."/>
            <person name="Kuo L.Y."/>
            <person name="Chen X."/>
            <person name="Nie B."/>
            <person name="Liao X."/>
            <person name="Peng D."/>
            <person name="Ji J."/>
            <person name="Jenkins J."/>
            <person name="Williams M."/>
            <person name="Shu S."/>
            <person name="Plott C."/>
            <person name="Barry K."/>
            <person name="Rajasekar S."/>
            <person name="Grimwood J."/>
            <person name="Han X."/>
            <person name="Sun S."/>
            <person name="Hou Z."/>
            <person name="He W."/>
            <person name="Dai G."/>
            <person name="Sun C."/>
            <person name="Schmutz J."/>
            <person name="Leebens-Mack J.H."/>
            <person name="Li F.W."/>
            <person name="Wang L."/>
        </authorList>
    </citation>
    <scope>NUCLEOTIDE SEQUENCE [LARGE SCALE GENOMIC DNA]</scope>
    <source>
        <strain evidence="2">cv. PW_Plant_1</strain>
    </source>
</reference>
<comment type="caution">
    <text evidence="1">The sequence shown here is derived from an EMBL/GenBank/DDBJ whole genome shotgun (WGS) entry which is preliminary data.</text>
</comment>
<gene>
    <name evidence="1" type="ORF">O6H91_04G039700</name>
</gene>
<keyword evidence="2" id="KW-1185">Reference proteome</keyword>
<accession>A0ACC2DW17</accession>
<evidence type="ECO:0000313" key="2">
    <source>
        <dbReference type="Proteomes" id="UP001162992"/>
    </source>
</evidence>
<dbReference type="Proteomes" id="UP001162992">
    <property type="component" value="Chromosome 4"/>
</dbReference>
<organism evidence="1 2">
    <name type="scientific">Diphasiastrum complanatum</name>
    <name type="common">Issler's clubmoss</name>
    <name type="synonym">Lycopodium complanatum</name>
    <dbReference type="NCBI Taxonomy" id="34168"/>
    <lineage>
        <taxon>Eukaryota</taxon>
        <taxon>Viridiplantae</taxon>
        <taxon>Streptophyta</taxon>
        <taxon>Embryophyta</taxon>
        <taxon>Tracheophyta</taxon>
        <taxon>Lycopodiopsida</taxon>
        <taxon>Lycopodiales</taxon>
        <taxon>Lycopodiaceae</taxon>
        <taxon>Lycopodioideae</taxon>
        <taxon>Diphasiastrum</taxon>
    </lineage>
</organism>
<evidence type="ECO:0000313" key="1">
    <source>
        <dbReference type="EMBL" id="KAJ7558446.1"/>
    </source>
</evidence>
<name>A0ACC2DW17_DIPCM</name>
<proteinExistence type="predicted"/>
<sequence length="361" mass="39429">MDSITKSVFFSLFVSAIFSGMLCGAKATSLFVFGDSYVDTGNRNQSAQSWNSPYGMTWPRRPSGRFSNGRLLTDYLAQAMGTSSPVPYAHLQQYINLPEGVKDGINFAFAGSGVFAGYEPTNFATQVDQFEELLRANLSGLPSLTDSVVLLSTGGNDYLLYLAANGSLQELPAYIVNVTGEIVRNVERLHGLGMKKFVISNLGNMGCAPYVSAVFGFRRCVKEFDLAIAYHNNLLLQGIKASLGSGDDADFVILDQVAAFSFIFHHQYLFGLKHKLQPCCIGMPGTDTYCAQTSESGESLFTLCKNPQTHFFWDHIHPTQAGWAGLTSLFIDNSGFIQSKTPTTNLATWLSCVQTSRLSPL</sequence>
<dbReference type="EMBL" id="CM055095">
    <property type="protein sequence ID" value="KAJ7558446.1"/>
    <property type="molecule type" value="Genomic_DNA"/>
</dbReference>